<dbReference type="SUPFAM" id="SSF88723">
    <property type="entry name" value="PIN domain-like"/>
    <property type="match status" value="1"/>
</dbReference>
<evidence type="ECO:0000256" key="2">
    <source>
        <dbReference type="ARBA" id="ARBA00022649"/>
    </source>
</evidence>
<dbReference type="Gene3D" id="3.40.50.1010">
    <property type="entry name" value="5'-nuclease"/>
    <property type="match status" value="1"/>
</dbReference>
<dbReference type="InterPro" id="IPR029060">
    <property type="entry name" value="PIN-like_dom_sf"/>
</dbReference>
<dbReference type="GO" id="GO:0016787">
    <property type="term" value="F:hydrolase activity"/>
    <property type="evidence" value="ECO:0007669"/>
    <property type="project" value="UniProtKB-KW"/>
</dbReference>
<keyword evidence="5" id="KW-0378">Hydrolase</keyword>
<evidence type="ECO:0000256" key="4">
    <source>
        <dbReference type="ARBA" id="ARBA00022723"/>
    </source>
</evidence>
<keyword evidence="4" id="KW-0479">Metal-binding</keyword>
<evidence type="ECO:0000256" key="6">
    <source>
        <dbReference type="ARBA" id="ARBA00022842"/>
    </source>
</evidence>
<dbReference type="GO" id="GO:0004518">
    <property type="term" value="F:nuclease activity"/>
    <property type="evidence" value="ECO:0007669"/>
    <property type="project" value="UniProtKB-KW"/>
</dbReference>
<dbReference type="InterPro" id="IPR002716">
    <property type="entry name" value="PIN_dom"/>
</dbReference>
<comment type="caution">
    <text evidence="9">The sequence shown here is derived from an EMBL/GenBank/DDBJ whole genome shotgun (WGS) entry which is preliminary data.</text>
</comment>
<comment type="similarity">
    <text evidence="7">Belongs to the PINc/VapC protein family.</text>
</comment>
<dbReference type="PANTHER" id="PTHR33653:SF1">
    <property type="entry name" value="RIBONUCLEASE VAPC2"/>
    <property type="match status" value="1"/>
</dbReference>
<evidence type="ECO:0000256" key="7">
    <source>
        <dbReference type="ARBA" id="ARBA00038093"/>
    </source>
</evidence>
<evidence type="ECO:0000256" key="1">
    <source>
        <dbReference type="ARBA" id="ARBA00001946"/>
    </source>
</evidence>
<dbReference type="EMBL" id="QJPH01000304">
    <property type="protein sequence ID" value="PZN79144.1"/>
    <property type="molecule type" value="Genomic_DNA"/>
</dbReference>
<protein>
    <recommendedName>
        <fullName evidence="8">PIN domain-containing protein</fullName>
    </recommendedName>
</protein>
<keyword evidence="3" id="KW-0540">Nuclease</keyword>
<dbReference type="AlphaFoldDB" id="A0A2W4T2T9"/>
<accession>A0A2W4T2T9</accession>
<sequence>MMFANMEILPLDFACAEKAAIIYKDLKKKGMLIEAEDLFIGATAMHHSLKLATGNIQHFERIEGLTLIKKE</sequence>
<name>A0A2W4T2T9_9GAMM</name>
<keyword evidence="2" id="KW-1277">Toxin-antitoxin system</keyword>
<dbReference type="GO" id="GO:0046872">
    <property type="term" value="F:metal ion binding"/>
    <property type="evidence" value="ECO:0007669"/>
    <property type="project" value="UniProtKB-KW"/>
</dbReference>
<comment type="cofactor">
    <cofactor evidence="1">
        <name>Mg(2+)</name>
        <dbReference type="ChEBI" id="CHEBI:18420"/>
    </cofactor>
</comment>
<dbReference type="Pfam" id="PF01850">
    <property type="entry name" value="PIN"/>
    <property type="match status" value="1"/>
</dbReference>
<dbReference type="Proteomes" id="UP000249396">
    <property type="component" value="Unassembled WGS sequence"/>
</dbReference>
<evidence type="ECO:0000313" key="10">
    <source>
        <dbReference type="Proteomes" id="UP000249396"/>
    </source>
</evidence>
<dbReference type="InterPro" id="IPR050556">
    <property type="entry name" value="Type_II_TA_system_RNase"/>
</dbReference>
<evidence type="ECO:0000313" key="9">
    <source>
        <dbReference type="EMBL" id="PZN79144.1"/>
    </source>
</evidence>
<organism evidence="9 10">
    <name type="scientific">Candidatus Methylumidiphilus alinenensis</name>
    <dbReference type="NCBI Taxonomy" id="2202197"/>
    <lineage>
        <taxon>Bacteria</taxon>
        <taxon>Pseudomonadati</taxon>
        <taxon>Pseudomonadota</taxon>
        <taxon>Gammaproteobacteria</taxon>
        <taxon>Methylococcales</taxon>
        <taxon>Candidatus Methylumidiphilus</taxon>
    </lineage>
</organism>
<evidence type="ECO:0000256" key="5">
    <source>
        <dbReference type="ARBA" id="ARBA00022801"/>
    </source>
</evidence>
<reference evidence="9 10" key="1">
    <citation type="journal article" date="2018" name="Aquat. Microb. Ecol.">
        <title>Gammaproteobacterial methanotrophs dominate.</title>
        <authorList>
            <person name="Rissanen A.J."/>
            <person name="Saarenheimo J."/>
            <person name="Tiirola M."/>
            <person name="Peura S."/>
            <person name="Aalto S.L."/>
            <person name="Karvinen A."/>
            <person name="Nykanen H."/>
        </authorList>
    </citation>
    <scope>NUCLEOTIDE SEQUENCE [LARGE SCALE GENOMIC DNA]</scope>
    <source>
        <strain evidence="9">AMbin10</strain>
    </source>
</reference>
<evidence type="ECO:0000256" key="3">
    <source>
        <dbReference type="ARBA" id="ARBA00022722"/>
    </source>
</evidence>
<keyword evidence="6" id="KW-0460">Magnesium</keyword>
<dbReference type="CDD" id="cd09881">
    <property type="entry name" value="PIN_VapC4-5_FitB-like"/>
    <property type="match status" value="1"/>
</dbReference>
<feature type="domain" description="PIN" evidence="8">
    <location>
        <begin position="4"/>
        <end position="63"/>
    </location>
</feature>
<dbReference type="PANTHER" id="PTHR33653">
    <property type="entry name" value="RIBONUCLEASE VAPC2"/>
    <property type="match status" value="1"/>
</dbReference>
<evidence type="ECO:0000259" key="8">
    <source>
        <dbReference type="Pfam" id="PF01850"/>
    </source>
</evidence>
<gene>
    <name evidence="9" type="ORF">DM484_11825</name>
</gene>
<proteinExistence type="inferred from homology"/>